<sequence length="135" mass="15485">MEYFIYKIEYQKSHTFQWNQLINLLQDAISLLGANLTIVDPEVQFLNNIDSDLLQGIHINEDKDQPEIINPTLLRSNIKCGYESRITSPTESFSENGLQEDSLWILKTLEGSFGQSGWQENVYENECQLAGGLRD</sequence>
<evidence type="ECO:0000313" key="1">
    <source>
        <dbReference type="EMBL" id="KAA6311216.1"/>
    </source>
</evidence>
<accession>A0A5J4PNM8</accession>
<comment type="caution">
    <text evidence="1">The sequence shown here is derived from an EMBL/GenBank/DDBJ whole genome shotgun (WGS) entry which is preliminary data.</text>
</comment>
<dbReference type="AlphaFoldDB" id="A0A5J4PNM8"/>
<evidence type="ECO:0000313" key="2">
    <source>
        <dbReference type="Proteomes" id="UP000324800"/>
    </source>
</evidence>
<feature type="non-terminal residue" evidence="1">
    <location>
        <position position="135"/>
    </location>
</feature>
<gene>
    <name evidence="1" type="ORF">EZS28_056171</name>
</gene>
<organism evidence="1 2">
    <name type="scientific">Streblomastix strix</name>
    <dbReference type="NCBI Taxonomy" id="222440"/>
    <lineage>
        <taxon>Eukaryota</taxon>
        <taxon>Metamonada</taxon>
        <taxon>Preaxostyla</taxon>
        <taxon>Oxymonadida</taxon>
        <taxon>Streblomastigidae</taxon>
        <taxon>Streblomastix</taxon>
    </lineage>
</organism>
<protein>
    <submittedName>
        <fullName evidence="1">Uncharacterized protein</fullName>
    </submittedName>
</protein>
<proteinExistence type="predicted"/>
<dbReference type="Proteomes" id="UP000324800">
    <property type="component" value="Unassembled WGS sequence"/>
</dbReference>
<name>A0A5J4PNM8_9EUKA</name>
<reference evidence="1 2" key="1">
    <citation type="submission" date="2019-03" db="EMBL/GenBank/DDBJ databases">
        <title>Single cell metagenomics reveals metabolic interactions within the superorganism composed of flagellate Streblomastix strix and complex community of Bacteroidetes bacteria on its surface.</title>
        <authorList>
            <person name="Treitli S.C."/>
            <person name="Kolisko M."/>
            <person name="Husnik F."/>
            <person name="Keeling P."/>
            <person name="Hampl V."/>
        </authorList>
    </citation>
    <scope>NUCLEOTIDE SEQUENCE [LARGE SCALE GENOMIC DNA]</scope>
    <source>
        <strain evidence="1">ST1C</strain>
    </source>
</reference>
<dbReference type="EMBL" id="SNRW01049352">
    <property type="protein sequence ID" value="KAA6311216.1"/>
    <property type="molecule type" value="Genomic_DNA"/>
</dbReference>